<keyword evidence="2" id="KW-1185">Reference proteome</keyword>
<dbReference type="EMBL" id="BMAV01006050">
    <property type="protein sequence ID" value="GFY47658.1"/>
    <property type="molecule type" value="Genomic_DNA"/>
</dbReference>
<organism evidence="1 2">
    <name type="scientific">Trichonephila inaurata madagascariensis</name>
    <dbReference type="NCBI Taxonomy" id="2747483"/>
    <lineage>
        <taxon>Eukaryota</taxon>
        <taxon>Metazoa</taxon>
        <taxon>Ecdysozoa</taxon>
        <taxon>Arthropoda</taxon>
        <taxon>Chelicerata</taxon>
        <taxon>Arachnida</taxon>
        <taxon>Araneae</taxon>
        <taxon>Araneomorphae</taxon>
        <taxon>Entelegynae</taxon>
        <taxon>Araneoidea</taxon>
        <taxon>Nephilidae</taxon>
        <taxon>Trichonephila</taxon>
        <taxon>Trichonephila inaurata</taxon>
    </lineage>
</organism>
<dbReference type="AlphaFoldDB" id="A0A8X7BYG7"/>
<gene>
    <name evidence="1" type="ORF">TNIN_104751</name>
</gene>
<name>A0A8X7BYG7_9ARAC</name>
<accession>A0A8X7BYG7</accession>
<proteinExistence type="predicted"/>
<dbReference type="Proteomes" id="UP000886998">
    <property type="component" value="Unassembled WGS sequence"/>
</dbReference>
<evidence type="ECO:0000313" key="1">
    <source>
        <dbReference type="EMBL" id="GFY47658.1"/>
    </source>
</evidence>
<sequence>MCLLREILQDGPSPQPESFFAVDVSGVFNALLIGQFPVRWSLEQFKHLVYLTVRRTVIEVITVITLCSSGSFLKRVYNYGHIAAFADHHVCLWHLLRFSTSTMKMERGNLDFLWAACATFITGTPFVQ</sequence>
<evidence type="ECO:0000313" key="2">
    <source>
        <dbReference type="Proteomes" id="UP000886998"/>
    </source>
</evidence>
<protein>
    <submittedName>
        <fullName evidence="1">Uncharacterized protein</fullName>
    </submittedName>
</protein>
<comment type="caution">
    <text evidence="1">The sequence shown here is derived from an EMBL/GenBank/DDBJ whole genome shotgun (WGS) entry which is preliminary data.</text>
</comment>
<reference evidence="1" key="1">
    <citation type="submission" date="2020-08" db="EMBL/GenBank/DDBJ databases">
        <title>Multicomponent nature underlies the extraordinary mechanical properties of spider dragline silk.</title>
        <authorList>
            <person name="Kono N."/>
            <person name="Nakamura H."/>
            <person name="Mori M."/>
            <person name="Yoshida Y."/>
            <person name="Ohtoshi R."/>
            <person name="Malay A.D."/>
            <person name="Moran D.A.P."/>
            <person name="Tomita M."/>
            <person name="Numata K."/>
            <person name="Arakawa K."/>
        </authorList>
    </citation>
    <scope>NUCLEOTIDE SEQUENCE</scope>
</reference>